<evidence type="ECO:0000256" key="1">
    <source>
        <dbReference type="SAM" id="SignalP"/>
    </source>
</evidence>
<dbReference type="Pfam" id="PF09935">
    <property type="entry name" value="DUF2167"/>
    <property type="match status" value="1"/>
</dbReference>
<dbReference type="EMBL" id="BBWV01000004">
    <property type="protein sequence ID" value="GAO44941.1"/>
    <property type="molecule type" value="Genomic_DNA"/>
</dbReference>
<evidence type="ECO:0000313" key="3">
    <source>
        <dbReference type="Proteomes" id="UP000033121"/>
    </source>
</evidence>
<reference evidence="2 3" key="1">
    <citation type="submission" date="2015-04" db="EMBL/GenBank/DDBJ databases">
        <title>Whole genome shotgun sequence of Flavihumibacter petaseus NBRC 106054.</title>
        <authorList>
            <person name="Miyazawa S."/>
            <person name="Hosoyama A."/>
            <person name="Hashimoto M."/>
            <person name="Noguchi M."/>
            <person name="Tsuchikane K."/>
            <person name="Ohji S."/>
            <person name="Yamazoe A."/>
            <person name="Ichikawa N."/>
            <person name="Kimura A."/>
            <person name="Fujita N."/>
        </authorList>
    </citation>
    <scope>NUCLEOTIDE SEQUENCE [LARGE SCALE GENOMIC DNA]</scope>
    <source>
        <strain evidence="2 3">NBRC 106054</strain>
    </source>
</reference>
<evidence type="ECO:0008006" key="4">
    <source>
        <dbReference type="Google" id="ProtNLM"/>
    </source>
</evidence>
<comment type="caution">
    <text evidence="2">The sequence shown here is derived from an EMBL/GenBank/DDBJ whole genome shotgun (WGS) entry which is preliminary data.</text>
</comment>
<dbReference type="STRING" id="1220578.FPE01S_04_01840"/>
<keyword evidence="1" id="KW-0732">Signal</keyword>
<organism evidence="2 3">
    <name type="scientific">Flavihumibacter petaseus NBRC 106054</name>
    <dbReference type="NCBI Taxonomy" id="1220578"/>
    <lineage>
        <taxon>Bacteria</taxon>
        <taxon>Pseudomonadati</taxon>
        <taxon>Bacteroidota</taxon>
        <taxon>Chitinophagia</taxon>
        <taxon>Chitinophagales</taxon>
        <taxon>Chitinophagaceae</taxon>
        <taxon>Flavihumibacter</taxon>
    </lineage>
</organism>
<dbReference type="AlphaFoldDB" id="A0A0E9N5I3"/>
<dbReference type="Proteomes" id="UP000033121">
    <property type="component" value="Unassembled WGS sequence"/>
</dbReference>
<keyword evidence="3" id="KW-1185">Reference proteome</keyword>
<proteinExistence type="predicted"/>
<gene>
    <name evidence="2" type="ORF">FPE01S_04_01840</name>
</gene>
<feature type="chain" id="PRO_5002430247" description="DUF2167 domain-containing protein" evidence="1">
    <location>
        <begin position="23"/>
        <end position="298"/>
    </location>
</feature>
<accession>A0A0E9N5I3</accession>
<feature type="signal peptide" evidence="1">
    <location>
        <begin position="1"/>
        <end position="22"/>
    </location>
</feature>
<dbReference type="OrthoDB" id="196355at2"/>
<evidence type="ECO:0000313" key="2">
    <source>
        <dbReference type="EMBL" id="GAO44941.1"/>
    </source>
</evidence>
<sequence>MQHKNLVTAIFCLVFTVLSGFAQDTLDVARQLDSLENSFTYQTGKISLPQGEADLSVPSGFKYLDPKQAQFVLSKLWGNPEDTSVLGMLIPENIGVLAPSSWAFTISYDPMGYVKDDDAAEIDYDDLLKEQQKDAKESNKIRVEQGYEPVEFVQWAATPYYDGKQKTLHWAKELKFGSDSSHTLNYNLRVLGRKGIFLLNAVAPMDALPEVKQHVATVINSVAFREGSRYSDYSPGVDEVAAWTVGGLVAGKVLAKVGFFALLLKFWKLIAVGVAGLGSAAWKFFSGRRKSTEEAPEA</sequence>
<protein>
    <recommendedName>
        <fullName evidence="4">DUF2167 domain-containing protein</fullName>
    </recommendedName>
</protein>
<name>A0A0E9N5I3_9BACT</name>
<dbReference type="RefSeq" id="WP_046370930.1">
    <property type="nucleotide sequence ID" value="NZ_BBWV01000004.1"/>
</dbReference>
<dbReference type="InterPro" id="IPR018682">
    <property type="entry name" value="DUF2167_membr"/>
</dbReference>